<dbReference type="Pfam" id="PF13155">
    <property type="entry name" value="Toprim_2"/>
    <property type="match status" value="1"/>
</dbReference>
<dbReference type="AlphaFoldDB" id="A0A4Y4XP12"/>
<dbReference type="EMBL" id="MUPN01000104">
    <property type="protein sequence ID" value="OOQ41439.1"/>
    <property type="molecule type" value="Genomic_DNA"/>
</dbReference>
<organism evidence="1 2">
    <name type="scientific">Helicobacter pylori</name>
    <name type="common">Campylobacter pylori</name>
    <dbReference type="NCBI Taxonomy" id="210"/>
    <lineage>
        <taxon>Bacteria</taxon>
        <taxon>Pseudomonadati</taxon>
        <taxon>Campylobacterota</taxon>
        <taxon>Epsilonproteobacteria</taxon>
        <taxon>Campylobacterales</taxon>
        <taxon>Helicobacteraceae</taxon>
        <taxon>Helicobacter</taxon>
    </lineage>
</organism>
<sequence>PTQQTIGQDFTCNNDFSAFNNFCAKALGIYDYIDKKVSVDQSRAYYKSPNDATPIILKGRIMDITHLKQQAMSNLFTQNTQIQTTEPDPVNKPDLSLNIVLAYDNDKNGQIYTQISEEIIYKHTENMPNVFIPYSKDCNDDLKLANLIGNDHINNEMIKNFLERIEKQSLFFDGEKKEKLEALKNECLALLQPQEQTTQE</sequence>
<protein>
    <submittedName>
        <fullName evidence="1">Uncharacterized protein</fullName>
    </submittedName>
</protein>
<proteinExistence type="predicted"/>
<accession>A0A4Y4XP12</accession>
<feature type="non-terminal residue" evidence="1">
    <location>
        <position position="200"/>
    </location>
</feature>
<gene>
    <name evidence="1" type="ORF">B0X64_00915</name>
</gene>
<feature type="non-terminal residue" evidence="1">
    <location>
        <position position="1"/>
    </location>
</feature>
<evidence type="ECO:0000313" key="2">
    <source>
        <dbReference type="Proteomes" id="UP000319650"/>
    </source>
</evidence>
<dbReference type="Proteomes" id="UP000319650">
    <property type="component" value="Unassembled WGS sequence"/>
</dbReference>
<name>A0A4Y4XP12_HELPX</name>
<dbReference type="RefSeq" id="WP_241838137.1">
    <property type="nucleotide sequence ID" value="NZ_MUPN01000104.1"/>
</dbReference>
<evidence type="ECO:0000313" key="1">
    <source>
        <dbReference type="EMBL" id="OOQ41439.1"/>
    </source>
</evidence>
<comment type="caution">
    <text evidence="1">The sequence shown here is derived from an EMBL/GenBank/DDBJ whole genome shotgun (WGS) entry which is preliminary data.</text>
</comment>
<reference evidence="1 2" key="1">
    <citation type="journal article" date="2017" name="Front. Cell. Infect. Microbiol.">
        <title>Whole Genome Sequence and Phylogenetic Analysis Show Helicobacter pylori Strains from Latin America Have Followed a Unique Evolution Pathway.</title>
        <authorList>
            <person name="Munoz-Ramirez Z.Y."/>
            <person name="Mendez-Tenorio A."/>
            <person name="Kato I."/>
            <person name="Bravo M.M."/>
            <person name="Rizzato C."/>
            <person name="Thorell K."/>
            <person name="Torres R.C."/>
            <person name="Aviles-Jimenez F."/>
            <person name="Camorlinga M."/>
            <person name="Canzian F."/>
            <person name="Torres J."/>
        </authorList>
    </citation>
    <scope>NUCLEOTIDE SEQUENCE [LARGE SCALE GENOMIC DNA]</scope>
    <source>
        <strain evidence="1 2">CM22351</strain>
    </source>
</reference>